<protein>
    <recommendedName>
        <fullName evidence="4">PRC-barrel domain-containing protein</fullName>
    </recommendedName>
</protein>
<feature type="region of interest" description="Disordered" evidence="1">
    <location>
        <begin position="123"/>
        <end position="220"/>
    </location>
</feature>
<evidence type="ECO:0000256" key="1">
    <source>
        <dbReference type="SAM" id="MobiDB-lite"/>
    </source>
</evidence>
<feature type="region of interest" description="Disordered" evidence="1">
    <location>
        <begin position="1"/>
        <end position="62"/>
    </location>
</feature>
<accession>A0A841A524</accession>
<dbReference type="EMBL" id="JACHLZ010000001">
    <property type="protein sequence ID" value="MBB5830229.1"/>
    <property type="molecule type" value="Genomic_DNA"/>
</dbReference>
<dbReference type="RefSeq" id="WP_184323885.1">
    <property type="nucleotide sequence ID" value="NZ_JACHLZ010000001.1"/>
</dbReference>
<dbReference type="InterPro" id="IPR011033">
    <property type="entry name" value="PRC_barrel-like_sf"/>
</dbReference>
<organism evidence="2 3">
    <name type="scientific">Brachybacterium aquaticum</name>
    <dbReference type="NCBI Taxonomy" id="1432564"/>
    <lineage>
        <taxon>Bacteria</taxon>
        <taxon>Bacillati</taxon>
        <taxon>Actinomycetota</taxon>
        <taxon>Actinomycetes</taxon>
        <taxon>Micrococcales</taxon>
        <taxon>Dermabacteraceae</taxon>
        <taxon>Brachybacterium</taxon>
    </lineage>
</organism>
<feature type="compositionally biased region" description="Basic and acidic residues" evidence="1">
    <location>
        <begin position="183"/>
        <end position="197"/>
    </location>
</feature>
<gene>
    <name evidence="2" type="ORF">HNR70_000042</name>
</gene>
<reference evidence="2 3" key="1">
    <citation type="submission" date="2020-08" db="EMBL/GenBank/DDBJ databases">
        <title>Sequencing the genomes of 1000 actinobacteria strains.</title>
        <authorList>
            <person name="Klenk H.-P."/>
        </authorList>
    </citation>
    <scope>NUCLEOTIDE SEQUENCE [LARGE SCALE GENOMIC DNA]</scope>
    <source>
        <strain evidence="2 3">DSM 28796</strain>
    </source>
</reference>
<keyword evidence="3" id="KW-1185">Reference proteome</keyword>
<comment type="caution">
    <text evidence="2">The sequence shown here is derived from an EMBL/GenBank/DDBJ whole genome shotgun (WGS) entry which is preliminary data.</text>
</comment>
<evidence type="ECO:0000313" key="3">
    <source>
        <dbReference type="Proteomes" id="UP000588158"/>
    </source>
</evidence>
<proteinExistence type="predicted"/>
<name>A0A841A524_9MICO</name>
<evidence type="ECO:0000313" key="2">
    <source>
        <dbReference type="EMBL" id="MBB5830229.1"/>
    </source>
</evidence>
<sequence length="220" mass="22170">MSHGSVPEDRTSGLTGGPEPDDAPDADAAPGADGPDAEHHAPRRRLQALAGITVRGSDEKPVGRVRDIYQRDAGDDLAALSVVPRQLSSRAVLIPVAAIASLPTPGEESREKGKGEAIHLLVDTATAKAGKRPPDTGHLTPQDLRDAAEALGLDPDDGTRLLDPDGGTASLDPDSAAESGTSRPDHADAASRPDHGDAAGGSAHADAAGGSATPERPAAG</sequence>
<dbReference type="Proteomes" id="UP000588158">
    <property type="component" value="Unassembled WGS sequence"/>
</dbReference>
<dbReference type="SUPFAM" id="SSF50346">
    <property type="entry name" value="PRC-barrel domain"/>
    <property type="match status" value="1"/>
</dbReference>
<dbReference type="AlphaFoldDB" id="A0A841A524"/>
<feature type="compositionally biased region" description="Basic and acidic residues" evidence="1">
    <location>
        <begin position="1"/>
        <end position="11"/>
    </location>
</feature>
<evidence type="ECO:0008006" key="4">
    <source>
        <dbReference type="Google" id="ProtNLM"/>
    </source>
</evidence>
<feature type="compositionally biased region" description="Low complexity" evidence="1">
    <location>
        <begin position="200"/>
        <end position="212"/>
    </location>
</feature>